<dbReference type="Proteomes" id="UP001174694">
    <property type="component" value="Unassembled WGS sequence"/>
</dbReference>
<dbReference type="Gene3D" id="2.60.40.1760">
    <property type="entry name" value="glycosyl hydrolase (family 31)"/>
    <property type="match status" value="1"/>
</dbReference>
<dbReference type="InterPro" id="IPR011013">
    <property type="entry name" value="Gal_mutarotase_sf_dom"/>
</dbReference>
<dbReference type="CDD" id="cd06591">
    <property type="entry name" value="GH31_xylosidase_XylS"/>
    <property type="match status" value="1"/>
</dbReference>
<dbReference type="InterPro" id="IPR017853">
    <property type="entry name" value="GH"/>
</dbReference>
<dbReference type="Pfam" id="PF01055">
    <property type="entry name" value="Glyco_hydro_31_2nd"/>
    <property type="match status" value="1"/>
</dbReference>
<feature type="domain" description="Glycoside hydrolase family 31 TIM barrel" evidence="3">
    <location>
        <begin position="231"/>
        <end position="564"/>
    </location>
</feature>
<dbReference type="SUPFAM" id="SSF74650">
    <property type="entry name" value="Galactose mutarotase-like"/>
    <property type="match status" value="1"/>
</dbReference>
<evidence type="ECO:0000259" key="4">
    <source>
        <dbReference type="Pfam" id="PF13802"/>
    </source>
</evidence>
<dbReference type="EMBL" id="JANBVO010000048">
    <property type="protein sequence ID" value="KAJ9133703.1"/>
    <property type="molecule type" value="Genomic_DNA"/>
</dbReference>
<dbReference type="PANTHER" id="PTHR43863:SF2">
    <property type="entry name" value="MALTASE-GLUCOAMYLASE"/>
    <property type="match status" value="1"/>
</dbReference>
<dbReference type="GO" id="GO:0004553">
    <property type="term" value="F:hydrolase activity, hydrolyzing O-glycosyl compounds"/>
    <property type="evidence" value="ECO:0007669"/>
    <property type="project" value="InterPro"/>
</dbReference>
<dbReference type="PANTHER" id="PTHR43863">
    <property type="entry name" value="HYDROLASE, PUTATIVE (AFU_ORTHOLOGUE AFUA_1G03140)-RELATED"/>
    <property type="match status" value="1"/>
</dbReference>
<comment type="caution">
    <text evidence="6">The sequence shown here is derived from an EMBL/GenBank/DDBJ whole genome shotgun (WGS) entry which is preliminary data.</text>
</comment>
<accession>A0AA38VE51</accession>
<evidence type="ECO:0000313" key="7">
    <source>
        <dbReference type="Proteomes" id="UP001174694"/>
    </source>
</evidence>
<sequence length="667" mass="76660">MYYVQSNRLVYRYDAEQLWIEPWGANAIRVRATKTASMPAEDWALQQPAPPVKAQITLSDDSACLDNGKITATVTRRGKLSIRNSKGKLLLEEYVRNRRDVLDPKCSAIEVDAREFKPILGGDYHLTARFESLDPDEKIFGMGQYQQPYLDLKGHDLELAHRNSQASVPFALSSLGYGFLWNNPAIGRAVLGKNVMSFEAYSTKSLDYWVVAGDTPAEIEEAYADATGKVPMMPEYGLGFWQCKLRYQTQEELLEVAREYRRRNLPIDLIVIDFFHWPKQGEWKFDPVYWPDPDSMVKELKDLNVELMVSIWPTVDKRSENFAEMLENGYLIRTDRGVRTGLDYEGETIHFDATNPGARDYVWDKVRQNYYSRGIKVFWLDEAEPEYSVYDFDNYRYHLGSNLSIGNLYPRDYARAFYEGMEKEGQTNIVNLLRCAWAGSQKYGALVWSGDIASSWSSLRNQLAAGLNMSIAGLPWWTTDIGGFHGGDPGKEDFRELFVRWFQWGTFCPVMRLHGDREPHPQQSGTAGGLSCVSGAPNEVWSYGPEVYEICRKYLQMREELREYTRELMKAAHEKGSPVMRPLFYEFPGDKQSWEISHEYMYGYKYLCCPVLEPARRRLEVYLPALPAGEVWKSLADNAVFNGAQTVEVDAPLEWMPVFVRVAHLDK</sequence>
<evidence type="ECO:0000256" key="1">
    <source>
        <dbReference type="ARBA" id="ARBA00007806"/>
    </source>
</evidence>
<feature type="domain" description="Glycosyl hydrolase family 31 C-terminal" evidence="5">
    <location>
        <begin position="576"/>
        <end position="661"/>
    </location>
</feature>
<dbReference type="CDD" id="cd14752">
    <property type="entry name" value="GH31_N"/>
    <property type="match status" value="1"/>
</dbReference>
<keyword evidence="2" id="KW-0326">Glycosidase</keyword>
<dbReference type="SUPFAM" id="SSF51011">
    <property type="entry name" value="Glycosyl hydrolase domain"/>
    <property type="match status" value="1"/>
</dbReference>
<dbReference type="InterPro" id="IPR051816">
    <property type="entry name" value="Glycosyl_Hydrolase_31"/>
</dbReference>
<keyword evidence="2 6" id="KW-0378">Hydrolase</keyword>
<organism evidence="6 7">
    <name type="scientific">Pleurostoma richardsiae</name>
    <dbReference type="NCBI Taxonomy" id="41990"/>
    <lineage>
        <taxon>Eukaryota</taxon>
        <taxon>Fungi</taxon>
        <taxon>Dikarya</taxon>
        <taxon>Ascomycota</taxon>
        <taxon>Pezizomycotina</taxon>
        <taxon>Sordariomycetes</taxon>
        <taxon>Sordariomycetidae</taxon>
        <taxon>Calosphaeriales</taxon>
        <taxon>Pleurostomataceae</taxon>
        <taxon>Pleurostoma</taxon>
    </lineage>
</organism>
<reference evidence="6" key="1">
    <citation type="submission" date="2022-07" db="EMBL/GenBank/DDBJ databases">
        <title>Fungi with potential for degradation of polypropylene.</title>
        <authorList>
            <person name="Gostincar C."/>
        </authorList>
    </citation>
    <scope>NUCLEOTIDE SEQUENCE</scope>
    <source>
        <strain evidence="6">EXF-13308</strain>
    </source>
</reference>
<dbReference type="GO" id="GO:0030246">
    <property type="term" value="F:carbohydrate binding"/>
    <property type="evidence" value="ECO:0007669"/>
    <property type="project" value="InterPro"/>
</dbReference>
<dbReference type="InterPro" id="IPR025887">
    <property type="entry name" value="Glyco_hydro_31_N_dom"/>
</dbReference>
<protein>
    <submittedName>
        <fullName evidence="6">Glycoside hydrolase family 31 protein</fullName>
    </submittedName>
</protein>
<evidence type="ECO:0000259" key="3">
    <source>
        <dbReference type="Pfam" id="PF01055"/>
    </source>
</evidence>
<comment type="similarity">
    <text evidence="1 2">Belongs to the glycosyl hydrolase 31 family.</text>
</comment>
<dbReference type="Gene3D" id="3.20.20.80">
    <property type="entry name" value="Glycosidases"/>
    <property type="match status" value="1"/>
</dbReference>
<feature type="domain" description="Glycoside hydrolase family 31 N-terminal" evidence="4">
    <location>
        <begin position="24"/>
        <end position="185"/>
    </location>
</feature>
<dbReference type="InterPro" id="IPR000322">
    <property type="entry name" value="Glyco_hydro_31_TIM"/>
</dbReference>
<gene>
    <name evidence="6" type="ORF">NKR23_g10610</name>
</gene>
<dbReference type="SUPFAM" id="SSF51445">
    <property type="entry name" value="(Trans)glycosidases"/>
    <property type="match status" value="1"/>
</dbReference>
<dbReference type="InterPro" id="IPR013780">
    <property type="entry name" value="Glyco_hydro_b"/>
</dbReference>
<keyword evidence="7" id="KW-1185">Reference proteome</keyword>
<dbReference type="Pfam" id="PF21365">
    <property type="entry name" value="Glyco_hydro_31_3rd"/>
    <property type="match status" value="1"/>
</dbReference>
<dbReference type="InterPro" id="IPR048395">
    <property type="entry name" value="Glyco_hydro_31_C"/>
</dbReference>
<dbReference type="AlphaFoldDB" id="A0AA38VE51"/>
<dbReference type="GO" id="GO:0005975">
    <property type="term" value="P:carbohydrate metabolic process"/>
    <property type="evidence" value="ECO:0007669"/>
    <property type="project" value="InterPro"/>
</dbReference>
<dbReference type="Gene3D" id="2.60.40.1180">
    <property type="entry name" value="Golgi alpha-mannosidase II"/>
    <property type="match status" value="1"/>
</dbReference>
<proteinExistence type="inferred from homology"/>
<name>A0AA38VE51_9PEZI</name>
<evidence type="ECO:0000256" key="2">
    <source>
        <dbReference type="RuleBase" id="RU361185"/>
    </source>
</evidence>
<evidence type="ECO:0000259" key="5">
    <source>
        <dbReference type="Pfam" id="PF21365"/>
    </source>
</evidence>
<dbReference type="Pfam" id="PF13802">
    <property type="entry name" value="Gal_mutarotas_2"/>
    <property type="match status" value="1"/>
</dbReference>
<evidence type="ECO:0000313" key="6">
    <source>
        <dbReference type="EMBL" id="KAJ9133703.1"/>
    </source>
</evidence>